<evidence type="ECO:0000313" key="7">
    <source>
        <dbReference type="EMBL" id="TMW61960.1"/>
    </source>
</evidence>
<dbReference type="InterPro" id="IPR036396">
    <property type="entry name" value="Cyt_P450_sf"/>
</dbReference>
<evidence type="ECO:0000256" key="1">
    <source>
        <dbReference type="ARBA" id="ARBA00010617"/>
    </source>
</evidence>
<proteinExistence type="inferred from homology"/>
<protein>
    <recommendedName>
        <fullName evidence="9">Cytochrome P450</fullName>
    </recommendedName>
</protein>
<reference evidence="7" key="1">
    <citation type="submission" date="2019-03" db="EMBL/GenBank/DDBJ databases">
        <title>Long read genome sequence of the mycoparasitic Pythium oligandrum ATCC 38472 isolated from sugarbeet rhizosphere.</title>
        <authorList>
            <person name="Gaulin E."/>
        </authorList>
    </citation>
    <scope>NUCLEOTIDE SEQUENCE</scope>
    <source>
        <strain evidence="7">ATCC 38472_TT</strain>
    </source>
</reference>
<dbReference type="GO" id="GO:0020037">
    <property type="term" value="F:heme binding"/>
    <property type="evidence" value="ECO:0007669"/>
    <property type="project" value="InterPro"/>
</dbReference>
<comment type="caution">
    <text evidence="7">The sequence shown here is derived from an EMBL/GenBank/DDBJ whole genome shotgun (WGS) entry which is preliminary data.</text>
</comment>
<evidence type="ECO:0000256" key="3">
    <source>
        <dbReference type="ARBA" id="ARBA00023002"/>
    </source>
</evidence>
<evidence type="ECO:0000256" key="2">
    <source>
        <dbReference type="ARBA" id="ARBA00022723"/>
    </source>
</evidence>
<feature type="binding site" description="axial binding residue" evidence="5">
    <location>
        <position position="470"/>
    </location>
    <ligand>
        <name>heme</name>
        <dbReference type="ChEBI" id="CHEBI:30413"/>
    </ligand>
    <ligandPart>
        <name>Fe</name>
        <dbReference type="ChEBI" id="CHEBI:18248"/>
    </ligandPart>
</feature>
<keyword evidence="8" id="KW-1185">Reference proteome</keyword>
<dbReference type="PRINTS" id="PR00463">
    <property type="entry name" value="EP450I"/>
</dbReference>
<dbReference type="InterPro" id="IPR001128">
    <property type="entry name" value="Cyt_P450"/>
</dbReference>
<gene>
    <name evidence="7" type="ORF">Poli38472_009453</name>
</gene>
<sequence length="525" mass="59485">MVSVVIPEIKDVPIAHVAIAAVLTATLAYKVLVPSNKQKKTASGIQVRKPHRLPTSQLILGDIPEIAKNAKRFNDWIYENCVRFNGEPWIRRIPMAPDVMFISTPELIEDVTKTQNDVFRKKEFNHELFYDLIGDSFFSQDGEEWHRQRKIASRFFSQRMLRDYATGVINKHAAVMFEVMEKARVDQTPVDMTRLAYDFTLETFAEMGFGLCINGIGSSETHPLQKGMDESMAHILRRVQSLPWVWKLQRFLNIGEEKKYRKVNLALKEFVSELVTQSMVQSSHKKREEAATLVDLFIESMQDGESDITPELIRNLGVSFVLGGRDTTADTLNWFLYEILSHPQVEANVRAELCEKVPELMEGKISALTMEQAFELTYLEAVIRETLRLHPVIPLNGRCAVKDTVLVDGTFVPKGTNITLASYALSRMESVWGPDAAEFNPGRWLNSQTGEMVAYSSFKAFSFHAGPRICIGMNLAMLELRLVISVLLSRFNLKMEPNDGQYRFSATLSLKNPLILHVSPAPAKP</sequence>
<organism evidence="7 8">
    <name type="scientific">Pythium oligandrum</name>
    <name type="common">Mycoparasitic fungus</name>
    <dbReference type="NCBI Taxonomy" id="41045"/>
    <lineage>
        <taxon>Eukaryota</taxon>
        <taxon>Sar</taxon>
        <taxon>Stramenopiles</taxon>
        <taxon>Oomycota</taxon>
        <taxon>Peronosporomycetes</taxon>
        <taxon>Pythiales</taxon>
        <taxon>Pythiaceae</taxon>
        <taxon>Pythium</taxon>
    </lineage>
</organism>
<evidence type="ECO:0008006" key="9">
    <source>
        <dbReference type="Google" id="ProtNLM"/>
    </source>
</evidence>
<dbReference type="PROSITE" id="PS00086">
    <property type="entry name" value="CYTOCHROME_P450"/>
    <property type="match status" value="1"/>
</dbReference>
<evidence type="ECO:0000256" key="6">
    <source>
        <dbReference type="RuleBase" id="RU000461"/>
    </source>
</evidence>
<dbReference type="EMBL" id="SPLM01000074">
    <property type="protein sequence ID" value="TMW61960.1"/>
    <property type="molecule type" value="Genomic_DNA"/>
</dbReference>
<dbReference type="SUPFAM" id="SSF48264">
    <property type="entry name" value="Cytochrome P450"/>
    <property type="match status" value="1"/>
</dbReference>
<dbReference type="GO" id="GO:0005506">
    <property type="term" value="F:iron ion binding"/>
    <property type="evidence" value="ECO:0007669"/>
    <property type="project" value="InterPro"/>
</dbReference>
<dbReference type="InterPro" id="IPR017972">
    <property type="entry name" value="Cyt_P450_CS"/>
</dbReference>
<dbReference type="Gene3D" id="1.10.630.10">
    <property type="entry name" value="Cytochrome P450"/>
    <property type="match status" value="1"/>
</dbReference>
<dbReference type="InterPro" id="IPR002401">
    <property type="entry name" value="Cyt_P450_E_grp-I"/>
</dbReference>
<dbReference type="Pfam" id="PF00067">
    <property type="entry name" value="p450"/>
    <property type="match status" value="1"/>
</dbReference>
<dbReference type="PRINTS" id="PR00385">
    <property type="entry name" value="P450"/>
</dbReference>
<keyword evidence="2 5" id="KW-0479">Metal-binding</keyword>
<evidence type="ECO:0000256" key="4">
    <source>
        <dbReference type="ARBA" id="ARBA00023004"/>
    </source>
</evidence>
<keyword evidence="4 5" id="KW-0408">Iron</keyword>
<dbReference type="GO" id="GO:0006629">
    <property type="term" value="P:lipid metabolic process"/>
    <property type="evidence" value="ECO:0007669"/>
    <property type="project" value="UniProtKB-ARBA"/>
</dbReference>
<name>A0A8K1CEY3_PYTOL</name>
<comment type="similarity">
    <text evidence="1 6">Belongs to the cytochrome P450 family.</text>
</comment>
<dbReference type="GO" id="GO:0004497">
    <property type="term" value="F:monooxygenase activity"/>
    <property type="evidence" value="ECO:0007669"/>
    <property type="project" value="UniProtKB-KW"/>
</dbReference>
<dbReference type="OrthoDB" id="155724at2759"/>
<keyword evidence="6" id="KW-0503">Monooxygenase</keyword>
<evidence type="ECO:0000256" key="5">
    <source>
        <dbReference type="PIRSR" id="PIRSR602401-1"/>
    </source>
</evidence>
<dbReference type="PANTHER" id="PTHR24296">
    <property type="entry name" value="CYTOCHROME P450"/>
    <property type="match status" value="1"/>
</dbReference>
<keyword evidence="5 6" id="KW-0349">Heme</keyword>
<dbReference type="AlphaFoldDB" id="A0A8K1CEY3"/>
<accession>A0A8K1CEY3</accession>
<dbReference type="Proteomes" id="UP000794436">
    <property type="component" value="Unassembled WGS sequence"/>
</dbReference>
<dbReference type="GO" id="GO:0016705">
    <property type="term" value="F:oxidoreductase activity, acting on paired donors, with incorporation or reduction of molecular oxygen"/>
    <property type="evidence" value="ECO:0007669"/>
    <property type="project" value="InterPro"/>
</dbReference>
<evidence type="ECO:0000313" key="8">
    <source>
        <dbReference type="Proteomes" id="UP000794436"/>
    </source>
</evidence>
<comment type="cofactor">
    <cofactor evidence="5">
        <name>heme</name>
        <dbReference type="ChEBI" id="CHEBI:30413"/>
    </cofactor>
</comment>
<keyword evidence="3 6" id="KW-0560">Oxidoreductase</keyword>